<organism evidence="1">
    <name type="scientific">Brassica campestris</name>
    <name type="common">Field mustard</name>
    <dbReference type="NCBI Taxonomy" id="3711"/>
    <lineage>
        <taxon>Eukaryota</taxon>
        <taxon>Viridiplantae</taxon>
        <taxon>Streptophyta</taxon>
        <taxon>Embryophyta</taxon>
        <taxon>Tracheophyta</taxon>
        <taxon>Spermatophyta</taxon>
        <taxon>Magnoliopsida</taxon>
        <taxon>eudicotyledons</taxon>
        <taxon>Gunneridae</taxon>
        <taxon>Pentapetalae</taxon>
        <taxon>rosids</taxon>
        <taxon>malvids</taxon>
        <taxon>Brassicales</taxon>
        <taxon>Brassicaceae</taxon>
        <taxon>Brassiceae</taxon>
        <taxon>Brassica</taxon>
    </lineage>
</organism>
<evidence type="ECO:0000313" key="1">
    <source>
        <dbReference type="EMBL" id="VDC65410.1"/>
    </source>
</evidence>
<protein>
    <submittedName>
        <fullName evidence="1">Uncharacterized protein</fullName>
    </submittedName>
</protein>
<proteinExistence type="predicted"/>
<sequence length="87" mass="10155">MWSLILACHHVHHYHGNKIYVLHRLSIYTVPAERFLPLILPLQLMDPFHLKKLDWATDVLEHWESISLNDPEVPATSKIRVVTAIPQ</sequence>
<reference evidence="1" key="1">
    <citation type="submission" date="2018-11" db="EMBL/GenBank/DDBJ databases">
        <authorList>
            <consortium name="Genoscope - CEA"/>
            <person name="William W."/>
        </authorList>
    </citation>
    <scope>NUCLEOTIDE SEQUENCE</scope>
</reference>
<name>A0A3P5YWN3_BRACM</name>
<accession>A0A3P5YWN3</accession>
<dbReference type="AlphaFoldDB" id="A0A3P5YWN3"/>
<dbReference type="EMBL" id="LR031569">
    <property type="protein sequence ID" value="VDC65410.1"/>
    <property type="molecule type" value="Genomic_DNA"/>
</dbReference>
<gene>
    <name evidence="1" type="ORF">BRAA06T23950Z</name>
</gene>